<keyword evidence="2" id="KW-0812">Transmembrane</keyword>
<protein>
    <submittedName>
        <fullName evidence="3">Uncharacterized protein</fullName>
    </submittedName>
</protein>
<evidence type="ECO:0000313" key="3">
    <source>
        <dbReference type="EMBL" id="CAE0612892.1"/>
    </source>
</evidence>
<evidence type="ECO:0000256" key="2">
    <source>
        <dbReference type="SAM" id="Phobius"/>
    </source>
</evidence>
<organism evidence="3">
    <name type="scientific">Picocystis salinarum</name>
    <dbReference type="NCBI Taxonomy" id="88271"/>
    <lineage>
        <taxon>Eukaryota</taxon>
        <taxon>Viridiplantae</taxon>
        <taxon>Chlorophyta</taxon>
        <taxon>Picocystophyceae</taxon>
        <taxon>Picocystales</taxon>
        <taxon>Picocystaceae</taxon>
        <taxon>Picocystis</taxon>
    </lineage>
</organism>
<keyword evidence="2" id="KW-1133">Transmembrane helix</keyword>
<evidence type="ECO:0000256" key="1">
    <source>
        <dbReference type="SAM" id="MobiDB-lite"/>
    </source>
</evidence>
<dbReference type="AlphaFoldDB" id="A0A7S3UFJ7"/>
<feature type="compositionally biased region" description="Basic and acidic residues" evidence="1">
    <location>
        <begin position="36"/>
        <end position="45"/>
    </location>
</feature>
<feature type="transmembrane region" description="Helical" evidence="2">
    <location>
        <begin position="193"/>
        <end position="215"/>
    </location>
</feature>
<proteinExistence type="predicted"/>
<reference evidence="3" key="1">
    <citation type="submission" date="2021-01" db="EMBL/GenBank/DDBJ databases">
        <authorList>
            <person name="Corre E."/>
            <person name="Pelletier E."/>
            <person name="Niang G."/>
            <person name="Scheremetjew M."/>
            <person name="Finn R."/>
            <person name="Kale V."/>
            <person name="Holt S."/>
            <person name="Cochrane G."/>
            <person name="Meng A."/>
            <person name="Brown T."/>
            <person name="Cohen L."/>
        </authorList>
    </citation>
    <scope>NUCLEOTIDE SEQUENCE</scope>
    <source>
        <strain evidence="3">CCMP1897</strain>
    </source>
</reference>
<name>A0A7S3UFJ7_9CHLO</name>
<feature type="transmembrane region" description="Helical" evidence="2">
    <location>
        <begin position="149"/>
        <end position="173"/>
    </location>
</feature>
<gene>
    <name evidence="3" type="ORF">PSAL00342_LOCUS6791</name>
</gene>
<keyword evidence="2" id="KW-0472">Membrane</keyword>
<feature type="compositionally biased region" description="Polar residues" evidence="1">
    <location>
        <begin position="100"/>
        <end position="120"/>
    </location>
</feature>
<feature type="compositionally biased region" description="Basic and acidic residues" evidence="1">
    <location>
        <begin position="125"/>
        <end position="137"/>
    </location>
</feature>
<feature type="region of interest" description="Disordered" evidence="1">
    <location>
        <begin position="1"/>
        <end position="148"/>
    </location>
</feature>
<dbReference type="EMBL" id="HBIS01007776">
    <property type="protein sequence ID" value="CAE0612892.1"/>
    <property type="molecule type" value="Transcribed_RNA"/>
</dbReference>
<sequence length="275" mass="29600">MADDEDSKEKRKLAAEKRRQKLLERGSNRLAFVTGETKKLEEDQGKPSVKRKNSTAKAVAAEVEALMPEEERKATGSVVEEVPDPRTTETKGTSPAPKPTDSSARTAEHSATQSPTSVSPNEGEEVSRPQSSEDRNPTQRKSSQRLDPAGAAGVNVLGASRVVLVVALALALGSQGILWSVSNLADRWMKEGFSQPILLQFLFVNSGSLVVEILVDSARTPPSVMQRGAGKIISRAGTSIKFAKQTLDAGALFFFVYILTLSLVSAMLELHLFPG</sequence>
<feature type="transmembrane region" description="Helical" evidence="2">
    <location>
        <begin position="249"/>
        <end position="268"/>
    </location>
</feature>
<feature type="compositionally biased region" description="Basic and acidic residues" evidence="1">
    <location>
        <begin position="7"/>
        <end position="27"/>
    </location>
</feature>
<accession>A0A7S3UFJ7</accession>